<sequence>MATAPLRPLETSVLAEIDRARLVELTGELIAAGGENPGGTEAATVAILDRVLTGLGAIVHLDEVAPGRANLTAHLGGDRTGGGLLFLGHSDVVPAGHGWDADAFTPREKQGRLIGRGATDMKGGLAAVIAAMAAVHAHHPQLPLSLVCTVDEEADAIGIAHYVATEPVGSYTGCVVAEPTDLVAIVGCRGAANFGLQITGASAHAGRPADGASAIQAAAEIIAEIGQDTERLAAAAHPVLGAATWNIGTIAGGHGTSIVPDTCEMSLDRRLLPGEDAHLILEHLLDRIRERLQTASMPGREKITVRGQLQMQMPGFLTDADSAVVAGMRQAVRDVSGAGELGIWTASCEGGYMAEHHQVPTLVLGPGEINTQAHQPNESVEIDDLLTAARAYALFALRHASNNAPTPSH</sequence>
<evidence type="ECO:0000259" key="5">
    <source>
        <dbReference type="Pfam" id="PF07687"/>
    </source>
</evidence>
<protein>
    <submittedName>
        <fullName evidence="6">Acetylornithine deacetylase</fullName>
        <ecNumber evidence="6">3.5.1.16</ecNumber>
    </submittedName>
</protein>
<dbReference type="PANTHER" id="PTHR43808:SF32">
    <property type="entry name" value="ARGE_DAPE-RELATED DEACYLASE"/>
    <property type="match status" value="1"/>
</dbReference>
<evidence type="ECO:0000313" key="7">
    <source>
        <dbReference type="Proteomes" id="UP001183817"/>
    </source>
</evidence>
<keyword evidence="2" id="KW-0479">Metal-binding</keyword>
<dbReference type="RefSeq" id="WP_302263181.1">
    <property type="nucleotide sequence ID" value="NZ_BAAAWO010000001.1"/>
</dbReference>
<dbReference type="GO" id="GO:0008777">
    <property type="term" value="F:acetylornithine deacetylase activity"/>
    <property type="evidence" value="ECO:0007669"/>
    <property type="project" value="UniProtKB-EC"/>
</dbReference>
<dbReference type="SUPFAM" id="SSF53187">
    <property type="entry name" value="Zn-dependent exopeptidases"/>
    <property type="match status" value="1"/>
</dbReference>
<evidence type="ECO:0000256" key="3">
    <source>
        <dbReference type="ARBA" id="ARBA00022801"/>
    </source>
</evidence>
<name>A0ABU2BHV9_9MICC</name>
<evidence type="ECO:0000256" key="1">
    <source>
        <dbReference type="ARBA" id="ARBA00001947"/>
    </source>
</evidence>
<dbReference type="InterPro" id="IPR002933">
    <property type="entry name" value="Peptidase_M20"/>
</dbReference>
<dbReference type="EMBL" id="JAVDYI010000001">
    <property type="protein sequence ID" value="MDR7358185.1"/>
    <property type="molecule type" value="Genomic_DNA"/>
</dbReference>
<reference evidence="6 7" key="1">
    <citation type="submission" date="2023-07" db="EMBL/GenBank/DDBJ databases">
        <title>Sequencing the genomes of 1000 actinobacteria strains.</title>
        <authorList>
            <person name="Klenk H.-P."/>
        </authorList>
    </citation>
    <scope>NUCLEOTIDE SEQUENCE [LARGE SCALE GENOMIC DNA]</scope>
    <source>
        <strain evidence="6 7">DSM 20167</strain>
    </source>
</reference>
<dbReference type="Pfam" id="PF01546">
    <property type="entry name" value="Peptidase_M20"/>
    <property type="match status" value="1"/>
</dbReference>
<dbReference type="EC" id="3.5.1.16" evidence="6"/>
<evidence type="ECO:0000256" key="4">
    <source>
        <dbReference type="ARBA" id="ARBA00022833"/>
    </source>
</evidence>
<proteinExistence type="predicted"/>
<dbReference type="Gene3D" id="3.30.70.360">
    <property type="match status" value="1"/>
</dbReference>
<dbReference type="InterPro" id="IPR001261">
    <property type="entry name" value="ArgE/DapE_CS"/>
</dbReference>
<keyword evidence="3 6" id="KW-0378">Hydrolase</keyword>
<keyword evidence="7" id="KW-1185">Reference proteome</keyword>
<feature type="domain" description="Peptidase M20 dimerisation" evidence="5">
    <location>
        <begin position="187"/>
        <end position="292"/>
    </location>
</feature>
<comment type="cofactor">
    <cofactor evidence="1">
        <name>Zn(2+)</name>
        <dbReference type="ChEBI" id="CHEBI:29105"/>
    </cofactor>
</comment>
<gene>
    <name evidence="6" type="ORF">J2S64_001876</name>
</gene>
<dbReference type="InterPro" id="IPR036264">
    <property type="entry name" value="Bact_exopeptidase_dim_dom"/>
</dbReference>
<dbReference type="Proteomes" id="UP001183817">
    <property type="component" value="Unassembled WGS sequence"/>
</dbReference>
<evidence type="ECO:0000313" key="6">
    <source>
        <dbReference type="EMBL" id="MDR7358185.1"/>
    </source>
</evidence>
<dbReference type="SUPFAM" id="SSF55031">
    <property type="entry name" value="Bacterial exopeptidase dimerisation domain"/>
    <property type="match status" value="1"/>
</dbReference>
<dbReference type="PANTHER" id="PTHR43808">
    <property type="entry name" value="ACETYLORNITHINE DEACETYLASE"/>
    <property type="match status" value="1"/>
</dbReference>
<accession>A0ABU2BHV9</accession>
<keyword evidence="4" id="KW-0862">Zinc</keyword>
<organism evidence="6 7">
    <name type="scientific">Paeniglutamicibacter sulfureus</name>
    <dbReference type="NCBI Taxonomy" id="43666"/>
    <lineage>
        <taxon>Bacteria</taxon>
        <taxon>Bacillati</taxon>
        <taxon>Actinomycetota</taxon>
        <taxon>Actinomycetes</taxon>
        <taxon>Micrococcales</taxon>
        <taxon>Micrococcaceae</taxon>
        <taxon>Paeniglutamicibacter</taxon>
    </lineage>
</organism>
<dbReference type="InterPro" id="IPR011650">
    <property type="entry name" value="Peptidase_M20_dimer"/>
</dbReference>
<evidence type="ECO:0000256" key="2">
    <source>
        <dbReference type="ARBA" id="ARBA00022723"/>
    </source>
</evidence>
<comment type="caution">
    <text evidence="6">The sequence shown here is derived from an EMBL/GenBank/DDBJ whole genome shotgun (WGS) entry which is preliminary data.</text>
</comment>
<dbReference type="InterPro" id="IPR050072">
    <property type="entry name" value="Peptidase_M20A"/>
</dbReference>
<dbReference type="Pfam" id="PF07687">
    <property type="entry name" value="M20_dimer"/>
    <property type="match status" value="1"/>
</dbReference>
<dbReference type="PROSITE" id="PS00758">
    <property type="entry name" value="ARGE_DAPE_CPG2_1"/>
    <property type="match status" value="1"/>
</dbReference>
<dbReference type="Gene3D" id="3.40.630.10">
    <property type="entry name" value="Zn peptidases"/>
    <property type="match status" value="2"/>
</dbReference>